<dbReference type="Pfam" id="PF01807">
    <property type="entry name" value="Zn_ribbon_DnaG"/>
    <property type="match status" value="1"/>
</dbReference>
<evidence type="ECO:0000259" key="1">
    <source>
        <dbReference type="Pfam" id="PF01807"/>
    </source>
</evidence>
<dbReference type="InterPro" id="IPR002694">
    <property type="entry name" value="Znf_CHC2"/>
</dbReference>
<sequence>MSNPHFERVLANLTKVRGRNGNYVACCPAHDDKSPSMTIRETPDGKILMHCFSGCSIAEITGAIGVDLSDLFPPTTDAPDYSRSKHSSRPTRPRFMASDLLKVIAFEATIVAVCAHDLAQGRTLKQEDMARLKVASSRIADALEANNG</sequence>
<dbReference type="GO" id="GO:0008270">
    <property type="term" value="F:zinc ion binding"/>
    <property type="evidence" value="ECO:0007669"/>
    <property type="project" value="InterPro"/>
</dbReference>
<dbReference type="GO" id="GO:0006260">
    <property type="term" value="P:DNA replication"/>
    <property type="evidence" value="ECO:0007669"/>
    <property type="project" value="InterPro"/>
</dbReference>
<proteinExistence type="predicted"/>
<name>A0A6J5REZ4_9CAUD</name>
<feature type="domain" description="Zinc finger CHC2-type" evidence="1">
    <location>
        <begin position="9"/>
        <end position="55"/>
    </location>
</feature>
<dbReference type="Gene3D" id="3.90.580.10">
    <property type="entry name" value="Zinc finger, CHC2-type domain"/>
    <property type="match status" value="1"/>
</dbReference>
<organism evidence="2">
    <name type="scientific">uncultured Caudovirales phage</name>
    <dbReference type="NCBI Taxonomy" id="2100421"/>
    <lineage>
        <taxon>Viruses</taxon>
        <taxon>Duplodnaviria</taxon>
        <taxon>Heunggongvirae</taxon>
        <taxon>Uroviricota</taxon>
        <taxon>Caudoviricetes</taxon>
        <taxon>Peduoviridae</taxon>
        <taxon>Maltschvirus</taxon>
        <taxon>Maltschvirus maltsch</taxon>
    </lineage>
</organism>
<gene>
    <name evidence="2" type="ORF">UFOVP1298_29</name>
</gene>
<protein>
    <submittedName>
        <fullName evidence="2">Zinc finger, CHC2-type</fullName>
    </submittedName>
</protein>
<reference evidence="2" key="1">
    <citation type="submission" date="2020-05" db="EMBL/GenBank/DDBJ databases">
        <authorList>
            <person name="Chiriac C."/>
            <person name="Salcher M."/>
            <person name="Ghai R."/>
            <person name="Kavagutti S V."/>
        </authorList>
    </citation>
    <scope>NUCLEOTIDE SEQUENCE</scope>
</reference>
<evidence type="ECO:0000313" key="2">
    <source>
        <dbReference type="EMBL" id="CAB4195599.1"/>
    </source>
</evidence>
<accession>A0A6J5REZ4</accession>
<dbReference type="SUPFAM" id="SSF57783">
    <property type="entry name" value="Zinc beta-ribbon"/>
    <property type="match status" value="1"/>
</dbReference>
<dbReference type="GO" id="GO:0003899">
    <property type="term" value="F:DNA-directed RNA polymerase activity"/>
    <property type="evidence" value="ECO:0007669"/>
    <property type="project" value="InterPro"/>
</dbReference>
<dbReference type="InterPro" id="IPR036977">
    <property type="entry name" value="DNA_primase_Znf_CHC2"/>
</dbReference>
<dbReference type="GO" id="GO:0003677">
    <property type="term" value="F:DNA binding"/>
    <property type="evidence" value="ECO:0007669"/>
    <property type="project" value="InterPro"/>
</dbReference>
<dbReference type="EMBL" id="LR797250">
    <property type="protein sequence ID" value="CAB4195599.1"/>
    <property type="molecule type" value="Genomic_DNA"/>
</dbReference>